<dbReference type="KEGG" id="cvn:111119786"/>
<dbReference type="GO" id="GO:0001786">
    <property type="term" value="F:phosphatidylserine binding"/>
    <property type="evidence" value="ECO:0007669"/>
    <property type="project" value="TreeGrafter"/>
</dbReference>
<proteinExistence type="predicted"/>
<dbReference type="GO" id="GO:0005544">
    <property type="term" value="F:calcium-dependent phospholipid binding"/>
    <property type="evidence" value="ECO:0007669"/>
    <property type="project" value="TreeGrafter"/>
</dbReference>
<dbReference type="PRINTS" id="PR00399">
    <property type="entry name" value="SYNAPTOTAGMN"/>
</dbReference>
<keyword evidence="5" id="KW-1185">Reference proteome</keyword>
<keyword evidence="3" id="KW-0812">Transmembrane</keyword>
<feature type="compositionally biased region" description="Basic and acidic residues" evidence="2">
    <location>
        <begin position="86"/>
        <end position="96"/>
    </location>
</feature>
<keyword evidence="3" id="KW-1133">Transmembrane helix</keyword>
<evidence type="ECO:0000313" key="7">
    <source>
        <dbReference type="RefSeq" id="XP_022319654.1"/>
    </source>
</evidence>
<dbReference type="AlphaFoldDB" id="A0A8B8CNL0"/>
<evidence type="ECO:0000256" key="3">
    <source>
        <dbReference type="SAM" id="Phobius"/>
    </source>
</evidence>
<dbReference type="GO" id="GO:0070382">
    <property type="term" value="C:exocytic vesicle"/>
    <property type="evidence" value="ECO:0007669"/>
    <property type="project" value="TreeGrafter"/>
</dbReference>
<reference evidence="6 7" key="1">
    <citation type="submission" date="2025-04" db="UniProtKB">
        <authorList>
            <consortium name="RefSeq"/>
        </authorList>
    </citation>
    <scope>IDENTIFICATION</scope>
    <source>
        <tissue evidence="6 7">Whole sample</tissue>
    </source>
</reference>
<feature type="region of interest" description="Disordered" evidence="2">
    <location>
        <begin position="86"/>
        <end position="111"/>
    </location>
</feature>
<evidence type="ECO:0000313" key="5">
    <source>
        <dbReference type="Proteomes" id="UP000694844"/>
    </source>
</evidence>
<dbReference type="GO" id="GO:0000149">
    <property type="term" value="F:SNARE binding"/>
    <property type="evidence" value="ECO:0007669"/>
    <property type="project" value="TreeGrafter"/>
</dbReference>
<feature type="domain" description="C2" evidence="4">
    <location>
        <begin position="283"/>
        <end position="402"/>
    </location>
</feature>
<dbReference type="RefSeq" id="XP_022319654.1">
    <property type="nucleotide sequence ID" value="XM_022463946.1"/>
</dbReference>
<dbReference type="Pfam" id="PF00168">
    <property type="entry name" value="C2"/>
    <property type="match status" value="2"/>
</dbReference>
<dbReference type="PRINTS" id="PR00360">
    <property type="entry name" value="C2DOMAIN"/>
</dbReference>
<dbReference type="GeneID" id="111119786"/>
<dbReference type="Proteomes" id="UP000694844">
    <property type="component" value="Chromosome 2"/>
</dbReference>
<dbReference type="GO" id="GO:0005886">
    <property type="term" value="C:plasma membrane"/>
    <property type="evidence" value="ECO:0007669"/>
    <property type="project" value="TreeGrafter"/>
</dbReference>
<dbReference type="CDD" id="cd08390">
    <property type="entry name" value="C2A_Synaptotagmin-15-17"/>
    <property type="match status" value="1"/>
</dbReference>
<gene>
    <name evidence="6" type="primary">LOC111119786</name>
    <name evidence="7" type="synonym">LOC111122291</name>
</gene>
<keyword evidence="3" id="KW-0472">Membrane</keyword>
<dbReference type="PANTHER" id="PTHR10024:SF234">
    <property type="entry name" value="SYNAPTOTAGMIN-15-RELATED"/>
    <property type="match status" value="1"/>
</dbReference>
<dbReference type="PROSITE" id="PS50004">
    <property type="entry name" value="C2"/>
    <property type="match status" value="2"/>
</dbReference>
<dbReference type="KEGG" id="cvn:111122291"/>
<evidence type="ECO:0000259" key="4">
    <source>
        <dbReference type="PROSITE" id="PS50004"/>
    </source>
</evidence>
<dbReference type="SUPFAM" id="SSF49562">
    <property type="entry name" value="C2 domain (Calcium/lipid-binding domain, CaLB)"/>
    <property type="match status" value="2"/>
</dbReference>
<sequence>MRYSWHTVNTVSYDVIIVGVVCGVVAASVLVAIIWRYCTRKRKRQSSYEQILPDRKQSIHIENGTLVVNMKQIPFTVPTQTTLSRRIERGSSEEFRPPGGGGLSEPTSPLNVKRPSVEIPGAYALGSIDPSLYKIVDEDDDYEIPMDHIGRVWFAVEYERETEKLLVTLMKAKNLPTRQYGNNSSCDPFIRLYLMPDERRYLQSKFKKKTCNPKFEESFVFQVSYRSLQDRVLKITVYDVDRHRRHNVVGHALYPLKDHDAESNERLVMWRDLEREVTETTADKGELLVALCYNNHLERLTVGVLEARDLKYDNQPSDTYVKVCVLVQNKVVKTKKTEVHKKTDTPNYNESFTFKLPVTSLDSASLSLTIMQHSSGHKDKIIGRVILGSFMFARGKELDHWNEMVANQRDQVTQWHGLV</sequence>
<dbReference type="FunFam" id="2.60.40.150:FF:000237">
    <property type="entry name" value="Synaptotagmin 15"/>
    <property type="match status" value="1"/>
</dbReference>
<evidence type="ECO:0000256" key="2">
    <source>
        <dbReference type="SAM" id="MobiDB-lite"/>
    </source>
</evidence>
<dbReference type="InterPro" id="IPR035892">
    <property type="entry name" value="C2_domain_sf"/>
</dbReference>
<dbReference type="PANTHER" id="PTHR10024">
    <property type="entry name" value="SYNAPTOTAGMIN"/>
    <property type="match status" value="1"/>
</dbReference>
<keyword evidence="1" id="KW-0677">Repeat</keyword>
<name>A0A8B8CNL0_CRAVI</name>
<feature type="domain" description="C2" evidence="4">
    <location>
        <begin position="148"/>
        <end position="271"/>
    </location>
</feature>
<protein>
    <submittedName>
        <fullName evidence="6 7">Synaptotagmin-15-like isoform X1</fullName>
    </submittedName>
</protein>
<dbReference type="GO" id="GO:0017156">
    <property type="term" value="P:calcium-ion regulated exocytosis"/>
    <property type="evidence" value="ECO:0007669"/>
    <property type="project" value="TreeGrafter"/>
</dbReference>
<dbReference type="GO" id="GO:0005509">
    <property type="term" value="F:calcium ion binding"/>
    <property type="evidence" value="ECO:0007669"/>
    <property type="project" value="TreeGrafter"/>
</dbReference>
<dbReference type="InterPro" id="IPR047897">
    <property type="entry name" value="Synaptotagmin-15/17_C2A"/>
</dbReference>
<organism evidence="5 6">
    <name type="scientific">Crassostrea virginica</name>
    <name type="common">Eastern oyster</name>
    <dbReference type="NCBI Taxonomy" id="6565"/>
    <lineage>
        <taxon>Eukaryota</taxon>
        <taxon>Metazoa</taxon>
        <taxon>Spiralia</taxon>
        <taxon>Lophotrochozoa</taxon>
        <taxon>Mollusca</taxon>
        <taxon>Bivalvia</taxon>
        <taxon>Autobranchia</taxon>
        <taxon>Pteriomorphia</taxon>
        <taxon>Ostreida</taxon>
        <taxon>Ostreoidea</taxon>
        <taxon>Ostreidae</taxon>
        <taxon>Crassostrea</taxon>
    </lineage>
</organism>
<feature type="transmembrane region" description="Helical" evidence="3">
    <location>
        <begin position="15"/>
        <end position="35"/>
    </location>
</feature>
<dbReference type="OrthoDB" id="10259057at2759"/>
<evidence type="ECO:0000313" key="6">
    <source>
        <dbReference type="RefSeq" id="XP_022315981.1"/>
    </source>
</evidence>
<dbReference type="RefSeq" id="XP_022315981.1">
    <property type="nucleotide sequence ID" value="XM_022460273.1"/>
</dbReference>
<evidence type="ECO:0000256" key="1">
    <source>
        <dbReference type="ARBA" id="ARBA00022737"/>
    </source>
</evidence>
<dbReference type="InterPro" id="IPR001565">
    <property type="entry name" value="Synaptotagmin"/>
</dbReference>
<dbReference type="InterPro" id="IPR000008">
    <property type="entry name" value="C2_dom"/>
</dbReference>
<accession>A0A8B8CNL0</accession>
<dbReference type="SMART" id="SM00239">
    <property type="entry name" value="C2"/>
    <property type="match status" value="2"/>
</dbReference>
<dbReference type="FunFam" id="2.60.40.150:FF:000101">
    <property type="entry name" value="Synaptotagmin 13"/>
    <property type="match status" value="1"/>
</dbReference>
<dbReference type="Gene3D" id="2.60.40.150">
    <property type="entry name" value="C2 domain"/>
    <property type="match status" value="2"/>
</dbReference>
<dbReference type="GO" id="GO:0030276">
    <property type="term" value="F:clathrin binding"/>
    <property type="evidence" value="ECO:0007669"/>
    <property type="project" value="TreeGrafter"/>
</dbReference>